<dbReference type="GO" id="GO:0032481">
    <property type="term" value="P:positive regulation of type I interferon production"/>
    <property type="evidence" value="ECO:0007669"/>
    <property type="project" value="TreeGrafter"/>
</dbReference>
<dbReference type="Gene3D" id="1.10.1410.40">
    <property type="match status" value="1"/>
</dbReference>
<comment type="caution">
    <text evidence="5">The sequence shown here is derived from an EMBL/GenBank/DDBJ whole genome shotgun (WGS) entry which is preliminary data.</text>
</comment>
<dbReference type="InterPro" id="IPR046906">
    <property type="entry name" value="Mab-21_HhH/H2TH-like"/>
</dbReference>
<dbReference type="GO" id="GO:0003682">
    <property type="term" value="F:chromatin binding"/>
    <property type="evidence" value="ECO:0007669"/>
    <property type="project" value="TreeGrafter"/>
</dbReference>
<gene>
    <name evidence="5" type="ORF">PLEPLA_LOCUS15349</name>
</gene>
<dbReference type="GO" id="GO:0071360">
    <property type="term" value="P:cellular response to exogenous dsRNA"/>
    <property type="evidence" value="ECO:0007669"/>
    <property type="project" value="TreeGrafter"/>
</dbReference>
<feature type="region of interest" description="Disordered" evidence="2">
    <location>
        <begin position="1"/>
        <end position="139"/>
    </location>
</feature>
<dbReference type="GO" id="GO:0035861">
    <property type="term" value="C:site of double-strand break"/>
    <property type="evidence" value="ECO:0007669"/>
    <property type="project" value="TreeGrafter"/>
</dbReference>
<dbReference type="Pfam" id="PF03281">
    <property type="entry name" value="Mab-21"/>
    <property type="match status" value="1"/>
</dbReference>
<feature type="compositionally biased region" description="Basic residues" evidence="2">
    <location>
        <begin position="15"/>
        <end position="34"/>
    </location>
</feature>
<comment type="similarity">
    <text evidence="1">Belongs to the mab-21 family.</text>
</comment>
<dbReference type="InterPro" id="IPR024810">
    <property type="entry name" value="MAB21L/cGLR"/>
</dbReference>
<feature type="domain" description="Mab-21-like nucleotidyltransferase" evidence="3">
    <location>
        <begin position="198"/>
        <end position="375"/>
    </location>
</feature>
<keyword evidence="6" id="KW-1185">Reference proteome</keyword>
<dbReference type="PANTHER" id="PTHR10656">
    <property type="entry name" value="CELL FATE DETERMINING PROTEIN MAB21-RELATED"/>
    <property type="match status" value="1"/>
</dbReference>
<evidence type="ECO:0000256" key="1">
    <source>
        <dbReference type="ARBA" id="ARBA00008307"/>
    </source>
</evidence>
<dbReference type="GO" id="GO:0003690">
    <property type="term" value="F:double-stranded DNA binding"/>
    <property type="evidence" value="ECO:0007669"/>
    <property type="project" value="TreeGrafter"/>
</dbReference>
<dbReference type="PANTHER" id="PTHR10656:SF35">
    <property type="entry name" value="CYCLIC GMP-AMP SYNTHASE"/>
    <property type="match status" value="1"/>
</dbReference>
<dbReference type="AlphaFoldDB" id="A0A9N7YDF5"/>
<dbReference type="InterPro" id="IPR046903">
    <property type="entry name" value="Mab-21-like_nuc_Trfase"/>
</dbReference>
<dbReference type="GO" id="GO:0002230">
    <property type="term" value="P:positive regulation of defense response to virus by host"/>
    <property type="evidence" value="ECO:0007669"/>
    <property type="project" value="TreeGrafter"/>
</dbReference>
<dbReference type="GO" id="GO:2000042">
    <property type="term" value="P:negative regulation of double-strand break repair via homologous recombination"/>
    <property type="evidence" value="ECO:0007669"/>
    <property type="project" value="TreeGrafter"/>
</dbReference>
<dbReference type="GO" id="GO:0005634">
    <property type="term" value="C:nucleus"/>
    <property type="evidence" value="ECO:0007669"/>
    <property type="project" value="TreeGrafter"/>
</dbReference>
<proteinExistence type="inferred from homology"/>
<evidence type="ECO:0008006" key="7">
    <source>
        <dbReference type="Google" id="ProtNLM"/>
    </source>
</evidence>
<evidence type="ECO:0000313" key="6">
    <source>
        <dbReference type="Proteomes" id="UP001153269"/>
    </source>
</evidence>
<protein>
    <recommendedName>
        <fullName evidence="7">Cyclic GMP-AMP synthase</fullName>
    </recommendedName>
</protein>
<name>A0A9N7YDF5_PLEPL</name>
<dbReference type="Proteomes" id="UP001153269">
    <property type="component" value="Unassembled WGS sequence"/>
</dbReference>
<organism evidence="5 6">
    <name type="scientific">Pleuronectes platessa</name>
    <name type="common">European plaice</name>
    <dbReference type="NCBI Taxonomy" id="8262"/>
    <lineage>
        <taxon>Eukaryota</taxon>
        <taxon>Metazoa</taxon>
        <taxon>Chordata</taxon>
        <taxon>Craniata</taxon>
        <taxon>Vertebrata</taxon>
        <taxon>Euteleostomi</taxon>
        <taxon>Actinopterygii</taxon>
        <taxon>Neopterygii</taxon>
        <taxon>Teleostei</taxon>
        <taxon>Neoteleostei</taxon>
        <taxon>Acanthomorphata</taxon>
        <taxon>Carangaria</taxon>
        <taxon>Pleuronectiformes</taxon>
        <taxon>Pleuronectoidei</taxon>
        <taxon>Pleuronectidae</taxon>
        <taxon>Pleuronectes</taxon>
    </lineage>
</organism>
<dbReference type="GO" id="GO:0038001">
    <property type="term" value="P:paracrine signaling"/>
    <property type="evidence" value="ECO:0007669"/>
    <property type="project" value="TreeGrafter"/>
</dbReference>
<sequence>MLQPRNRNQREGARKHQAARRRSHRSGAVKRKDLHRGDEQATDRRHHGSFTSQIRGEDKDHTAGGHHQDFYKSPKPKKCPGTAKSEEKTKTTQPEDTTKTSIKSPKPKKCPSTAKSEEKTKTTPPEDTTKTSIKSPKPKTCATVDSLLSTTLGKLKIKKIDKSNTAKVVNKLIEQIIKHLKEKTNCFTTAEPLRTGSYYENLKISKPDEFDVMLSIDVDRVLLKAFGDNGAFYSVALKRDKNPLKKFQDGDILSASKMLTEFRDEVKKCVKDFREWEVTRKRPGCPAVTLTTTVQSVIVSLDVVLSIKVKTSWPAFTQQGFQIDKWLGTKGKQDYKRQPYYLVPKYEGRGAVEHDGVSAKDAWRVSFSHVEKDILLKHGSEKTCCEREGQRCCRKDCLKLLKHLLSLLKEGDTSFEKFYSYQAKTTLLHACSSRVKDSDWSASSRSCCFLQLLEDFIGHLEKCVLPNFFIPDQNLLFGIDKKKCLHLARCIEEQRDNDFPIFSCWLQNNEE</sequence>
<evidence type="ECO:0000259" key="3">
    <source>
        <dbReference type="Pfam" id="PF03281"/>
    </source>
</evidence>
<feature type="compositionally biased region" description="Low complexity" evidence="2">
    <location>
        <begin position="122"/>
        <end position="139"/>
    </location>
</feature>
<feature type="compositionally biased region" description="Basic and acidic residues" evidence="2">
    <location>
        <begin position="55"/>
        <end position="72"/>
    </location>
</feature>
<evidence type="ECO:0000256" key="2">
    <source>
        <dbReference type="SAM" id="MobiDB-lite"/>
    </source>
</evidence>
<dbReference type="GO" id="GO:0002218">
    <property type="term" value="P:activation of innate immune response"/>
    <property type="evidence" value="ECO:0007669"/>
    <property type="project" value="TreeGrafter"/>
</dbReference>
<feature type="compositionally biased region" description="Low complexity" evidence="2">
    <location>
        <begin position="91"/>
        <end position="114"/>
    </location>
</feature>
<evidence type="ECO:0000313" key="5">
    <source>
        <dbReference type="EMBL" id="CAB1427410.1"/>
    </source>
</evidence>
<dbReference type="EMBL" id="CADEAL010000968">
    <property type="protein sequence ID" value="CAB1427410.1"/>
    <property type="molecule type" value="Genomic_DNA"/>
</dbReference>
<dbReference type="GO" id="GO:0006974">
    <property type="term" value="P:DNA damage response"/>
    <property type="evidence" value="ECO:0007669"/>
    <property type="project" value="TreeGrafter"/>
</dbReference>
<evidence type="ECO:0000259" key="4">
    <source>
        <dbReference type="Pfam" id="PF20266"/>
    </source>
</evidence>
<dbReference type="GO" id="GO:0061501">
    <property type="term" value="F:2',3'-cyclic GMP-AMP synthase activity"/>
    <property type="evidence" value="ECO:0007669"/>
    <property type="project" value="TreeGrafter"/>
</dbReference>
<dbReference type="Pfam" id="PF20266">
    <property type="entry name" value="Mab-21_C"/>
    <property type="match status" value="1"/>
</dbReference>
<dbReference type="SMART" id="SM01265">
    <property type="entry name" value="Mab-21"/>
    <property type="match status" value="1"/>
</dbReference>
<accession>A0A9N7YDF5</accession>
<dbReference type="FunFam" id="1.10.1410.40:FF:000007">
    <property type="entry name" value="Cyclic GMP-AMP synthase"/>
    <property type="match status" value="1"/>
</dbReference>
<dbReference type="Gene3D" id="3.30.460.90">
    <property type="match status" value="1"/>
</dbReference>
<dbReference type="GO" id="GO:0005829">
    <property type="term" value="C:cytosol"/>
    <property type="evidence" value="ECO:0007669"/>
    <property type="project" value="TreeGrafter"/>
</dbReference>
<reference evidence="5" key="1">
    <citation type="submission" date="2020-03" db="EMBL/GenBank/DDBJ databases">
        <authorList>
            <person name="Weist P."/>
        </authorList>
    </citation>
    <scope>NUCLEOTIDE SEQUENCE</scope>
</reference>
<feature type="domain" description="Mab-21-like HhH/H2TH-like" evidence="4">
    <location>
        <begin position="393"/>
        <end position="492"/>
    </location>
</feature>